<dbReference type="AlphaFoldDB" id="A9WLZ5"/>
<dbReference type="Proteomes" id="UP000002007">
    <property type="component" value="Chromosome"/>
</dbReference>
<name>A9WLZ5_RENSM</name>
<evidence type="ECO:0000313" key="1">
    <source>
        <dbReference type="EMBL" id="ABY22176.1"/>
    </source>
</evidence>
<protein>
    <submittedName>
        <fullName evidence="1">Trehalose/maltose-binding protein</fullName>
    </submittedName>
</protein>
<evidence type="ECO:0000313" key="2">
    <source>
        <dbReference type="Proteomes" id="UP000002007"/>
    </source>
</evidence>
<dbReference type="KEGG" id="rsa:RSal33209_0422"/>
<dbReference type="HOGENOM" id="CLU_1775898_0_0_11"/>
<dbReference type="STRING" id="288705.RSal33209_0422"/>
<dbReference type="eggNOG" id="COG2182">
    <property type="taxonomic scope" value="Bacteria"/>
</dbReference>
<organism evidence="1 2">
    <name type="scientific">Renibacterium salmoninarum (strain ATCC 33209 / DSM 20767 / JCM 11484 / NBRC 15589 / NCIMB 2235)</name>
    <dbReference type="NCBI Taxonomy" id="288705"/>
    <lineage>
        <taxon>Bacteria</taxon>
        <taxon>Bacillati</taxon>
        <taxon>Actinomycetota</taxon>
        <taxon>Actinomycetes</taxon>
        <taxon>Micrococcales</taxon>
        <taxon>Micrococcaceae</taxon>
        <taxon>Renibacterium</taxon>
    </lineage>
</organism>
<accession>A9WLZ5</accession>
<dbReference type="SUPFAM" id="SSF53850">
    <property type="entry name" value="Periplasmic binding protein-like II"/>
    <property type="match status" value="1"/>
</dbReference>
<sequence length="146" mass="15815">MMKQAKMPTQHGQGQGYTTMSGGWTWAFPARSKKFDLAWEYLQSIMSKENAAAYNIADNGIAVRKDVAQDASYRSYSPTVEFFTSLVEGATFRPALAAYPEISASIQAAMEKVMIGSASPQDAAKAYDEQITAIVGASNVTGRNAR</sequence>
<gene>
    <name evidence="1" type="ordered locus">RSal33209_0422</name>
</gene>
<dbReference type="EMBL" id="CP000910">
    <property type="protein sequence ID" value="ABY22176.1"/>
    <property type="molecule type" value="Genomic_DNA"/>
</dbReference>
<proteinExistence type="predicted"/>
<keyword evidence="2" id="KW-1185">Reference proteome</keyword>
<reference evidence="2" key="1">
    <citation type="journal article" date="2008" name="J. Bacteriol.">
        <title>Genome sequence of the fish pathogen Renibacterium salmoninarum suggests reductive evolution away from an environmental Arthrobacter ancestor.</title>
        <authorList>
            <person name="Wiens G.D."/>
            <person name="Rockey D.D."/>
            <person name="Wu Z."/>
            <person name="Chang J."/>
            <person name="Levy R."/>
            <person name="Crane S."/>
            <person name="Chen D.S."/>
            <person name="Capri G.R."/>
            <person name="Burnett J.R."/>
            <person name="Sudheesh P.S."/>
            <person name="Schipma M.J."/>
            <person name="Burd H."/>
            <person name="Bhattacharyya A."/>
            <person name="Rhodes L.D."/>
            <person name="Kaul R."/>
            <person name="Strom M.S."/>
        </authorList>
    </citation>
    <scope>NUCLEOTIDE SEQUENCE [LARGE SCALE GENOMIC DNA]</scope>
    <source>
        <strain evidence="2">ATCC 33209 / DSM 20767 / JCM 11484 / NBRC 15589 / NCIMB 2235</strain>
    </source>
</reference>
<dbReference type="Gene3D" id="3.40.190.10">
    <property type="entry name" value="Periplasmic binding protein-like II"/>
    <property type="match status" value="2"/>
</dbReference>